<dbReference type="AlphaFoldDB" id="A0AAC8TAQ2"/>
<name>A0AAC8TAQ2_9BACT</name>
<protein>
    <submittedName>
        <fullName evidence="4">Histone acetyltransferase HPA2</fullName>
    </submittedName>
    <submittedName>
        <fullName evidence="5">L-amino acid N-acyltransferase YncA</fullName>
    </submittedName>
</protein>
<reference evidence="4 6" key="1">
    <citation type="submission" date="2015-05" db="EMBL/GenBank/DDBJ databases">
        <title>Genome assembly of Archangium gephyra DSM 2261.</title>
        <authorList>
            <person name="Sharma G."/>
            <person name="Subramanian S."/>
        </authorList>
    </citation>
    <scope>NUCLEOTIDE SEQUENCE [LARGE SCALE GENOMIC DNA]</scope>
    <source>
        <strain evidence="4 6">DSM 2261</strain>
    </source>
</reference>
<dbReference type="Gene3D" id="3.40.630.30">
    <property type="match status" value="1"/>
</dbReference>
<dbReference type="Pfam" id="PF00583">
    <property type="entry name" value="Acetyltransf_1"/>
    <property type="match status" value="1"/>
</dbReference>
<sequence>MSISIRPARIEDAPALGRMGGALVRLHHSYDPQRFMKPEEDVESGYRWWLSRELKRQGAVVLVAERDGAVVGYSYATVEKRDWNALLDEHGELHDVWVDEAARGSGVGGLLLEEMIRRLRARGVPRIILMSASKNEAAQRLFAKHGWRPTMVEMTRELEDSGEG</sequence>
<evidence type="ECO:0000256" key="1">
    <source>
        <dbReference type="ARBA" id="ARBA00022679"/>
    </source>
</evidence>
<dbReference type="InterPro" id="IPR016181">
    <property type="entry name" value="Acyl_CoA_acyltransferase"/>
</dbReference>
<evidence type="ECO:0000256" key="2">
    <source>
        <dbReference type="ARBA" id="ARBA00023315"/>
    </source>
</evidence>
<dbReference type="PANTHER" id="PTHR43877:SF2">
    <property type="entry name" value="AMINOALKYLPHOSPHONATE N-ACETYLTRANSFERASE-RELATED"/>
    <property type="match status" value="1"/>
</dbReference>
<dbReference type="InterPro" id="IPR050832">
    <property type="entry name" value="Bact_Acetyltransf"/>
</dbReference>
<keyword evidence="1" id="KW-0808">Transferase</keyword>
<dbReference type="SUPFAM" id="SSF55729">
    <property type="entry name" value="Acyl-CoA N-acyltransferases (Nat)"/>
    <property type="match status" value="1"/>
</dbReference>
<dbReference type="PANTHER" id="PTHR43877">
    <property type="entry name" value="AMINOALKYLPHOSPHONATE N-ACETYLTRANSFERASE-RELATED-RELATED"/>
    <property type="match status" value="1"/>
</dbReference>
<dbReference type="PROSITE" id="PS51186">
    <property type="entry name" value="GNAT"/>
    <property type="match status" value="1"/>
</dbReference>
<dbReference type="EMBL" id="CP011509">
    <property type="protein sequence ID" value="AKI99101.1"/>
    <property type="molecule type" value="Genomic_DNA"/>
</dbReference>
<dbReference type="GO" id="GO:0016747">
    <property type="term" value="F:acyltransferase activity, transferring groups other than amino-acyl groups"/>
    <property type="evidence" value="ECO:0007669"/>
    <property type="project" value="InterPro"/>
</dbReference>
<dbReference type="InterPro" id="IPR000182">
    <property type="entry name" value="GNAT_dom"/>
</dbReference>
<dbReference type="RefSeq" id="WP_047854286.1">
    <property type="nucleotide sequence ID" value="NZ_CP011509.1"/>
</dbReference>
<accession>A0AAC8TAQ2</accession>
<evidence type="ECO:0000259" key="3">
    <source>
        <dbReference type="PROSITE" id="PS51186"/>
    </source>
</evidence>
<dbReference type="Proteomes" id="UP000035579">
    <property type="component" value="Chromosome"/>
</dbReference>
<evidence type="ECO:0000313" key="7">
    <source>
        <dbReference type="Proteomes" id="UP000256345"/>
    </source>
</evidence>
<keyword evidence="2" id="KW-0012">Acyltransferase</keyword>
<feature type="domain" description="N-acetyltransferase" evidence="3">
    <location>
        <begin position="3"/>
        <end position="164"/>
    </location>
</feature>
<proteinExistence type="predicted"/>
<organism evidence="4 6">
    <name type="scientific">Archangium gephyra</name>
    <dbReference type="NCBI Taxonomy" id="48"/>
    <lineage>
        <taxon>Bacteria</taxon>
        <taxon>Pseudomonadati</taxon>
        <taxon>Myxococcota</taxon>
        <taxon>Myxococcia</taxon>
        <taxon>Myxococcales</taxon>
        <taxon>Cystobacterineae</taxon>
        <taxon>Archangiaceae</taxon>
        <taxon>Archangium</taxon>
    </lineage>
</organism>
<dbReference type="EMBL" id="QUMU01000006">
    <property type="protein sequence ID" value="REG31008.1"/>
    <property type="molecule type" value="Genomic_DNA"/>
</dbReference>
<reference evidence="5 7" key="2">
    <citation type="submission" date="2018-08" db="EMBL/GenBank/DDBJ databases">
        <title>Genomic Encyclopedia of Archaeal and Bacterial Type Strains, Phase II (KMG-II): from individual species to whole genera.</title>
        <authorList>
            <person name="Goeker M."/>
        </authorList>
    </citation>
    <scope>NUCLEOTIDE SEQUENCE [LARGE SCALE GENOMIC DNA]</scope>
    <source>
        <strain evidence="5 7">DSM 2261</strain>
    </source>
</reference>
<dbReference type="CDD" id="cd04301">
    <property type="entry name" value="NAT_SF"/>
    <property type="match status" value="1"/>
</dbReference>
<evidence type="ECO:0000313" key="4">
    <source>
        <dbReference type="EMBL" id="AKI99101.1"/>
    </source>
</evidence>
<dbReference type="Proteomes" id="UP000256345">
    <property type="component" value="Unassembled WGS sequence"/>
</dbReference>
<dbReference type="KEGG" id="age:AA314_00728"/>
<gene>
    <name evidence="4" type="ORF">AA314_00728</name>
    <name evidence="5" type="ORF">ATI61_106478</name>
</gene>
<evidence type="ECO:0000313" key="6">
    <source>
        <dbReference type="Proteomes" id="UP000035579"/>
    </source>
</evidence>
<keyword evidence="7" id="KW-1185">Reference proteome</keyword>
<evidence type="ECO:0000313" key="5">
    <source>
        <dbReference type="EMBL" id="REG31008.1"/>
    </source>
</evidence>